<protein>
    <submittedName>
        <fullName evidence="8">Cytochrome c biogenesis protein</fullName>
    </submittedName>
</protein>
<proteinExistence type="predicted"/>
<dbReference type="GO" id="GO:0016020">
    <property type="term" value="C:membrane"/>
    <property type="evidence" value="ECO:0007669"/>
    <property type="project" value="UniProtKB-SubCell"/>
</dbReference>
<dbReference type="InterPro" id="IPR023494">
    <property type="entry name" value="Cyt_c_bgen_Ccs1/CcsB/ResB"/>
</dbReference>
<accession>A0A853D7Z3</accession>
<keyword evidence="2 6" id="KW-0812">Transmembrane</keyword>
<evidence type="ECO:0000256" key="2">
    <source>
        <dbReference type="ARBA" id="ARBA00022692"/>
    </source>
</evidence>
<keyword evidence="3" id="KW-0201">Cytochrome c-type biogenesis</keyword>
<keyword evidence="5 6" id="KW-0472">Membrane</keyword>
<feature type="transmembrane region" description="Helical" evidence="6">
    <location>
        <begin position="460"/>
        <end position="477"/>
    </location>
</feature>
<evidence type="ECO:0000256" key="4">
    <source>
        <dbReference type="ARBA" id="ARBA00022989"/>
    </source>
</evidence>
<evidence type="ECO:0000256" key="6">
    <source>
        <dbReference type="SAM" id="Phobius"/>
    </source>
</evidence>
<evidence type="ECO:0000313" key="8">
    <source>
        <dbReference type="EMBL" id="NYJ73526.1"/>
    </source>
</evidence>
<dbReference type="EMBL" id="JACCFW010000001">
    <property type="protein sequence ID" value="NYJ73526.1"/>
    <property type="molecule type" value="Genomic_DNA"/>
</dbReference>
<dbReference type="PANTHER" id="PTHR31566:SF0">
    <property type="entry name" value="CYTOCHROME C BIOGENESIS PROTEIN CCS1, CHLOROPLASTIC"/>
    <property type="match status" value="1"/>
</dbReference>
<dbReference type="GO" id="GO:0017004">
    <property type="term" value="P:cytochrome complex assembly"/>
    <property type="evidence" value="ECO:0007669"/>
    <property type="project" value="UniProtKB-KW"/>
</dbReference>
<keyword evidence="4 6" id="KW-1133">Transmembrane helix</keyword>
<evidence type="ECO:0000256" key="1">
    <source>
        <dbReference type="ARBA" id="ARBA00004141"/>
    </source>
</evidence>
<evidence type="ECO:0000256" key="3">
    <source>
        <dbReference type="ARBA" id="ARBA00022748"/>
    </source>
</evidence>
<keyword evidence="9" id="KW-1185">Reference proteome</keyword>
<evidence type="ECO:0000313" key="9">
    <source>
        <dbReference type="Proteomes" id="UP000571817"/>
    </source>
</evidence>
<dbReference type="RefSeq" id="WP_179478844.1">
    <property type="nucleotide sequence ID" value="NZ_JACCFW010000001.1"/>
</dbReference>
<feature type="transmembrane region" description="Helical" evidence="6">
    <location>
        <begin position="182"/>
        <end position="203"/>
    </location>
</feature>
<feature type="transmembrane region" description="Helical" evidence="6">
    <location>
        <begin position="81"/>
        <end position="100"/>
    </location>
</feature>
<name>A0A853D7Z3_9MICO</name>
<dbReference type="PANTHER" id="PTHR31566">
    <property type="entry name" value="CYTOCHROME C BIOGENESIS PROTEIN CCS1, CHLOROPLASTIC"/>
    <property type="match status" value="1"/>
</dbReference>
<dbReference type="Proteomes" id="UP000571817">
    <property type="component" value="Unassembled WGS sequence"/>
</dbReference>
<evidence type="ECO:0000259" key="7">
    <source>
        <dbReference type="Pfam" id="PF05140"/>
    </source>
</evidence>
<feature type="domain" description="ResB-like" evidence="7">
    <location>
        <begin position="25"/>
        <end position="513"/>
    </location>
</feature>
<reference evidence="8 9" key="1">
    <citation type="submission" date="2020-07" db="EMBL/GenBank/DDBJ databases">
        <title>Sequencing the genomes of 1000 actinobacteria strains.</title>
        <authorList>
            <person name="Klenk H.-P."/>
        </authorList>
    </citation>
    <scope>NUCLEOTIDE SEQUENCE [LARGE SCALE GENOMIC DNA]</scope>
    <source>
        <strain evidence="8 9">DSM 29531</strain>
    </source>
</reference>
<gene>
    <name evidence="8" type="ORF">HNR15_000489</name>
</gene>
<comment type="subcellular location">
    <subcellularLocation>
        <location evidence="1">Membrane</location>
        <topology evidence="1">Multi-pass membrane protein</topology>
    </subcellularLocation>
</comment>
<comment type="caution">
    <text evidence="8">The sequence shown here is derived from an EMBL/GenBank/DDBJ whole genome shotgun (WGS) entry which is preliminary data.</text>
</comment>
<evidence type="ECO:0000256" key="5">
    <source>
        <dbReference type="ARBA" id="ARBA00023136"/>
    </source>
</evidence>
<dbReference type="Pfam" id="PF05140">
    <property type="entry name" value="ResB"/>
    <property type="match status" value="1"/>
</dbReference>
<sequence>MSTITQPRLGPLGTARWFWRQLTSMRTALFLLLLLAVAAIPGSIIPQTGIDAGRVATYKTNHPSLAPWLDRLGFFNVFTSPWFAAIYILLIISLIGCVIPRIRIHLRTLRAPVPRTPKNLSRLPAYVERSVDEPADVVLDRAREVLKRKRYRVREDETVEGSAQSSWSIAAEAGRMRETGNLIFHSCLIWVVLAVAAGHLWGWRADVIVPVGQGFSNSGGYDTENLGPLVDDSKFSPWSIRLNSLDVSFEDKVPPTSPQYGQPRHFTAYTTVTGTNGKSKREVISVNHSLPIGGSSVYLLGNGYAPMITVRDAKGNVLYRQETPFLSQDNNYKSTGAIKVSSLPAAKQMGFFGFFLPTAAFSDTLGPVSTFPAPKDPALVLGMYVGNLFPGNAPQSVYTLDTSAMKQVQGTGAQAKQPLRIVLKPGQTTKLPGGRGSITFDNVQRWAGLSTRHDPGKMPALYGALLGLIGLIMSMTLRRRRVFVKVSADPQDPARSLVRVGGLAKGEDPRLQVAIDGLALAVAGDDSTHVQLRTQAGART</sequence>
<organism evidence="8 9">
    <name type="scientific">Allobranchiibius huperziae</name>
    <dbReference type="NCBI Taxonomy" id="1874116"/>
    <lineage>
        <taxon>Bacteria</taxon>
        <taxon>Bacillati</taxon>
        <taxon>Actinomycetota</taxon>
        <taxon>Actinomycetes</taxon>
        <taxon>Micrococcales</taxon>
        <taxon>Dermacoccaceae</taxon>
        <taxon>Allobranchiibius</taxon>
    </lineage>
</organism>
<dbReference type="InterPro" id="IPR007816">
    <property type="entry name" value="ResB-like_domain"/>
</dbReference>
<dbReference type="AlphaFoldDB" id="A0A853D7Z3"/>